<evidence type="ECO:0000256" key="2">
    <source>
        <dbReference type="ARBA" id="ARBA00022670"/>
    </source>
</evidence>
<dbReference type="InterPro" id="IPR032456">
    <property type="entry name" value="Peptidase_M48_N"/>
</dbReference>
<dbReference type="GO" id="GO:0046872">
    <property type="term" value="F:metal ion binding"/>
    <property type="evidence" value="ECO:0007669"/>
    <property type="project" value="UniProtKB-UniRule"/>
</dbReference>
<keyword evidence="8 14" id="KW-1133">Transmembrane helix</keyword>
<reference evidence="17" key="1">
    <citation type="journal article" date="2015" name="PLoS ONE">
        <title>Comprehensive Evaluation of Toxoplasma gondii VEG and Neospora caninum LIV Genomes with Tachyzoite Stage Transcriptome and Proteome Defines Novel Transcript Features.</title>
        <authorList>
            <person name="Ramaprasad A."/>
            <person name="Mourier T."/>
            <person name="Naeem R."/>
            <person name="Malas T.B."/>
            <person name="Moussa E."/>
            <person name="Panigrahi A."/>
            <person name="Vermont S.J."/>
            <person name="Otto T.D."/>
            <person name="Wastling J."/>
            <person name="Pain A."/>
        </authorList>
    </citation>
    <scope>NUCLEOTIDE SEQUENCE</scope>
    <source>
        <strain evidence="17">Liverpool</strain>
    </source>
</reference>
<feature type="binding site" evidence="13">
    <location>
        <position position="292"/>
    </location>
    <ligand>
        <name>Zn(2+)</name>
        <dbReference type="ChEBI" id="CHEBI:29105"/>
        <note>catalytic</note>
    </ligand>
</feature>
<evidence type="ECO:0000259" key="15">
    <source>
        <dbReference type="Pfam" id="PF01435"/>
    </source>
</evidence>
<dbReference type="EMBL" id="LN714476">
    <property type="protein sequence ID" value="CEL64588.1"/>
    <property type="molecule type" value="Genomic_DNA"/>
</dbReference>
<evidence type="ECO:0000256" key="6">
    <source>
        <dbReference type="ARBA" id="ARBA00022824"/>
    </source>
</evidence>
<sequence length="432" mass="49466">MGLLTLPHWFSNVPWLHVYLGFSLSVECFEQYLNTRQLKRYDAPKPPAKLAHLVTEEEYAKSNAYNKDKMRFGIFSSLFQTSISLISTACFLGPYLWRLAGTLVGKNGNEYTQSLVDLALSAVIGECISTPFQLYGDFVVEEKHGFNKKTLALFFKDKLLSLGLTSLIGGPVAYAAIWLIKWGGKSFYLWLWGFSVATVIAMMFIYPNLIAPLFNKFEPLKDEELRGKICDLAKKLDFPLTKLYEMDNSKRSGHSNAYFYGFWWSKRIVLYDTLLHLPHDQILAILGHEMGHWKKNHTTKMMAVNFLQLFCTLYLFGLVMGSDALFDSFGYTDTRASVVGLKLFSNIFLPVNTLISLMMTIYSRKNEFEADAFACELGYSEPLKQGLVAIHAENKSCLDPDPWFSFWHYSHPPLLERLRAIEAIQEKEEKEN</sequence>
<evidence type="ECO:0000313" key="17">
    <source>
        <dbReference type="EMBL" id="CEL64588.1"/>
    </source>
</evidence>
<evidence type="ECO:0000256" key="1">
    <source>
        <dbReference type="ARBA" id="ARBA00004477"/>
    </source>
</evidence>
<dbReference type="GO" id="GO:0071586">
    <property type="term" value="P:CAAX-box protein processing"/>
    <property type="evidence" value="ECO:0007669"/>
    <property type="project" value="UniProtKB-UniRule"/>
</dbReference>
<dbReference type="AlphaFoldDB" id="A0A0F7U477"/>
<dbReference type="Pfam" id="PF01435">
    <property type="entry name" value="Peptidase_M48"/>
    <property type="match status" value="1"/>
</dbReference>
<dbReference type="Pfam" id="PF16491">
    <property type="entry name" value="Peptidase_M48_N"/>
    <property type="match status" value="1"/>
</dbReference>
<keyword evidence="7 13" id="KW-0862">Zinc</keyword>
<proteinExistence type="inferred from homology"/>
<evidence type="ECO:0000256" key="4">
    <source>
        <dbReference type="ARBA" id="ARBA00022723"/>
    </source>
</evidence>
<comment type="similarity">
    <text evidence="14">Belongs to the peptidase M48A family.</text>
</comment>
<dbReference type="Gene3D" id="3.30.2010.10">
    <property type="entry name" value="Metalloproteases ('zincins'), catalytic domain"/>
    <property type="match status" value="1"/>
</dbReference>
<evidence type="ECO:0000256" key="12">
    <source>
        <dbReference type="PIRSR" id="PIRSR627057-1"/>
    </source>
</evidence>
<dbReference type="GO" id="GO:0004222">
    <property type="term" value="F:metalloendopeptidase activity"/>
    <property type="evidence" value="ECO:0007669"/>
    <property type="project" value="UniProtKB-UniRule"/>
</dbReference>
<keyword evidence="6 14" id="KW-0256">Endoplasmic reticulum</keyword>
<dbReference type="InterPro" id="IPR001915">
    <property type="entry name" value="Peptidase_M48"/>
</dbReference>
<dbReference type="PANTHER" id="PTHR10120">
    <property type="entry name" value="CAAX PRENYL PROTEASE 1"/>
    <property type="match status" value="1"/>
</dbReference>
<evidence type="ECO:0000256" key="14">
    <source>
        <dbReference type="RuleBase" id="RU366005"/>
    </source>
</evidence>
<organism evidence="17">
    <name type="scientific">Neospora caninum (strain Liverpool)</name>
    <dbReference type="NCBI Taxonomy" id="572307"/>
    <lineage>
        <taxon>Eukaryota</taxon>
        <taxon>Sar</taxon>
        <taxon>Alveolata</taxon>
        <taxon>Apicomplexa</taxon>
        <taxon>Conoidasida</taxon>
        <taxon>Coccidia</taxon>
        <taxon>Eucoccidiorida</taxon>
        <taxon>Eimeriorina</taxon>
        <taxon>Sarcocystidae</taxon>
        <taxon>Neospora</taxon>
    </lineage>
</organism>
<feature type="domain" description="CAAX prenyl protease 1 N-terminal" evidence="16">
    <location>
        <begin position="37"/>
        <end position="216"/>
    </location>
</feature>
<evidence type="ECO:0000256" key="11">
    <source>
        <dbReference type="ARBA" id="ARBA00044456"/>
    </source>
</evidence>
<keyword evidence="2 14" id="KW-0645">Protease</keyword>
<feature type="transmembrane region" description="Helical" evidence="14">
    <location>
        <begin position="72"/>
        <end position="97"/>
    </location>
</feature>
<feature type="binding site" evidence="13">
    <location>
        <position position="367"/>
    </location>
    <ligand>
        <name>Zn(2+)</name>
        <dbReference type="ChEBI" id="CHEBI:29105"/>
        <note>catalytic</note>
    </ligand>
</feature>
<evidence type="ECO:0000256" key="5">
    <source>
        <dbReference type="ARBA" id="ARBA00022801"/>
    </source>
</evidence>
<keyword evidence="4 13" id="KW-0479">Metal-binding</keyword>
<dbReference type="CDD" id="cd07343">
    <property type="entry name" value="M48A_Zmpste24p_like"/>
    <property type="match status" value="1"/>
</dbReference>
<comment type="function">
    <text evidence="14">Proteolytically removes the C-terminal three residues of farnesylated proteins.</text>
</comment>
<keyword evidence="10 14" id="KW-0472">Membrane</keyword>
<feature type="transmembrane region" description="Helical" evidence="14">
    <location>
        <begin position="341"/>
        <end position="362"/>
    </location>
</feature>
<feature type="active site" evidence="12">
    <location>
        <position position="289"/>
    </location>
</feature>
<evidence type="ECO:0000256" key="7">
    <source>
        <dbReference type="ARBA" id="ARBA00022833"/>
    </source>
</evidence>
<feature type="binding site" evidence="13">
    <location>
        <position position="288"/>
    </location>
    <ligand>
        <name>Zn(2+)</name>
        <dbReference type="ChEBI" id="CHEBI:29105"/>
        <note>catalytic</note>
    </ligand>
</feature>
<evidence type="ECO:0000256" key="13">
    <source>
        <dbReference type="PIRSR" id="PIRSR627057-2"/>
    </source>
</evidence>
<protein>
    <recommendedName>
        <fullName evidence="14">CAAX prenyl protease</fullName>
        <ecNumber evidence="14">3.4.24.84</ecNumber>
    </recommendedName>
</protein>
<evidence type="ECO:0000259" key="16">
    <source>
        <dbReference type="Pfam" id="PF16491"/>
    </source>
</evidence>
<feature type="active site" description="Proton donor" evidence="12">
    <location>
        <position position="371"/>
    </location>
</feature>
<feature type="transmembrane region" description="Helical" evidence="14">
    <location>
        <begin position="302"/>
        <end position="321"/>
    </location>
</feature>
<evidence type="ECO:0000256" key="8">
    <source>
        <dbReference type="ARBA" id="ARBA00022989"/>
    </source>
</evidence>
<evidence type="ECO:0000256" key="9">
    <source>
        <dbReference type="ARBA" id="ARBA00023049"/>
    </source>
</evidence>
<feature type="transmembrane region" description="Helical" evidence="14">
    <location>
        <begin position="186"/>
        <end position="206"/>
    </location>
</feature>
<comment type="cofactor">
    <cofactor evidence="13 14">
        <name>Zn(2+)</name>
        <dbReference type="ChEBI" id="CHEBI:29105"/>
    </cofactor>
    <text evidence="13 14">Binds 1 zinc ion per subunit.</text>
</comment>
<dbReference type="EC" id="3.4.24.84" evidence="14"/>
<keyword evidence="3 14" id="KW-0812">Transmembrane</keyword>
<evidence type="ECO:0000256" key="3">
    <source>
        <dbReference type="ARBA" id="ARBA00022692"/>
    </source>
</evidence>
<accession>A0A0F7U477</accession>
<dbReference type="FunFam" id="3.30.2010.10:FF:000002">
    <property type="entry name" value="CAAX prenyl protease"/>
    <property type="match status" value="1"/>
</dbReference>
<feature type="transmembrane region" description="Helical" evidence="14">
    <location>
        <begin position="159"/>
        <end position="180"/>
    </location>
</feature>
<comment type="subcellular location">
    <subcellularLocation>
        <location evidence="1 14">Endoplasmic reticulum membrane</location>
        <topology evidence="1 14">Multi-pass membrane protein</topology>
    </subcellularLocation>
</comment>
<gene>
    <name evidence="17" type="ORF">BN1204_004750</name>
</gene>
<comment type="catalytic activity">
    <reaction evidence="11 14">
        <text>Hydrolyzes the peptide bond -P2-(S-farnesyl or geranylgeranyl)C-P1'-P2'-P3'-COOH where P1' and P2' are amino acids with aliphatic side chains and P3' is any C-terminal residue.</text>
        <dbReference type="EC" id="3.4.24.84"/>
    </reaction>
</comment>
<feature type="domain" description="Peptidase M48" evidence="15">
    <location>
        <begin position="219"/>
        <end position="424"/>
    </location>
</feature>
<keyword evidence="5 14" id="KW-0378">Hydrolase</keyword>
<name>A0A0F7U477_NEOCL</name>
<evidence type="ECO:0000256" key="10">
    <source>
        <dbReference type="ARBA" id="ARBA00023136"/>
    </source>
</evidence>
<dbReference type="GO" id="GO:0005789">
    <property type="term" value="C:endoplasmic reticulum membrane"/>
    <property type="evidence" value="ECO:0007669"/>
    <property type="project" value="UniProtKB-SubCell"/>
</dbReference>
<keyword evidence="9 14" id="KW-0482">Metalloprotease</keyword>
<dbReference type="InterPro" id="IPR027057">
    <property type="entry name" value="CAXX_Prtase_1"/>
</dbReference>